<dbReference type="AlphaFoldDB" id="A0A7M7NPA0"/>
<reference evidence="2" key="1">
    <citation type="submission" date="2015-02" db="EMBL/GenBank/DDBJ databases">
        <title>Genome sequencing for Strongylocentrotus purpuratus.</title>
        <authorList>
            <person name="Murali S."/>
            <person name="Liu Y."/>
            <person name="Vee V."/>
            <person name="English A."/>
            <person name="Wang M."/>
            <person name="Skinner E."/>
            <person name="Han Y."/>
            <person name="Muzny D.M."/>
            <person name="Worley K.C."/>
            <person name="Gibbs R.A."/>
        </authorList>
    </citation>
    <scope>NUCLEOTIDE SEQUENCE</scope>
</reference>
<organism evidence="1 2">
    <name type="scientific">Strongylocentrotus purpuratus</name>
    <name type="common">Purple sea urchin</name>
    <dbReference type="NCBI Taxonomy" id="7668"/>
    <lineage>
        <taxon>Eukaryota</taxon>
        <taxon>Metazoa</taxon>
        <taxon>Echinodermata</taxon>
        <taxon>Eleutherozoa</taxon>
        <taxon>Echinozoa</taxon>
        <taxon>Echinoidea</taxon>
        <taxon>Euechinoidea</taxon>
        <taxon>Echinacea</taxon>
        <taxon>Camarodonta</taxon>
        <taxon>Echinidea</taxon>
        <taxon>Strongylocentrotidae</taxon>
        <taxon>Strongylocentrotus</taxon>
    </lineage>
</organism>
<dbReference type="Gene3D" id="3.80.10.10">
    <property type="entry name" value="Ribonuclease Inhibitor"/>
    <property type="match status" value="2"/>
</dbReference>
<keyword evidence="2" id="KW-1185">Reference proteome</keyword>
<dbReference type="PANTHER" id="PTHR24407">
    <property type="entry name" value="PROTEIN KINASE DOMAIN-CONTAINING PROTEIN"/>
    <property type="match status" value="1"/>
</dbReference>
<sequence length="310" mass="34329">MPNLRSLDMTSVKLSDEFFSTMLSEASRLVIEKLTHKNAYLGSAASSHYAIGLCSVPNLRSLYLDNVGLSDEYYSTMADEASKSKIQTLSMEDFSITACRLHSIISLPRLQSLSLRNIRPVDMDDGEKLTHQITSVDELSVDGKHVTSLWNLGLHTSCPRVQNLQLDWSANENVSSNIVTMACSPFHHLTHLHIQGDSLDTSSTALKDTVSFCKAVIASCPGLTKLSITRIDLYTKKTVEIIQLMKTHPNLTSIELDWCCTNTALDPLISEVNSEGKLTITVKHGGVRYILHAHHSIDSSPSFWHSIDSK</sequence>
<dbReference type="EnsemblMetazoa" id="XM_030981716">
    <property type="protein sequence ID" value="XP_030837576"/>
    <property type="gene ID" value="LOC100891967"/>
</dbReference>
<reference evidence="1" key="2">
    <citation type="submission" date="2021-01" db="UniProtKB">
        <authorList>
            <consortium name="EnsemblMetazoa"/>
        </authorList>
    </citation>
    <scope>IDENTIFICATION</scope>
</reference>
<accession>A0A7M7NPA0</accession>
<dbReference type="RefSeq" id="XP_030837576.1">
    <property type="nucleotide sequence ID" value="XM_030981716.1"/>
</dbReference>
<dbReference type="GeneID" id="100891967"/>
<evidence type="ECO:0000313" key="1">
    <source>
        <dbReference type="EnsemblMetazoa" id="XP_030837576"/>
    </source>
</evidence>
<dbReference type="PANTHER" id="PTHR24407:SF14">
    <property type="entry name" value="SIR2-LIKE DOMAIN-CONTAINING PROTEIN"/>
    <property type="match status" value="1"/>
</dbReference>
<dbReference type="InterPro" id="IPR032675">
    <property type="entry name" value="LRR_dom_sf"/>
</dbReference>
<evidence type="ECO:0000313" key="2">
    <source>
        <dbReference type="Proteomes" id="UP000007110"/>
    </source>
</evidence>
<proteinExistence type="predicted"/>
<dbReference type="SUPFAM" id="SSF52047">
    <property type="entry name" value="RNI-like"/>
    <property type="match status" value="1"/>
</dbReference>
<name>A0A7M7NPA0_STRPU</name>
<dbReference type="InParanoid" id="A0A7M7NPA0"/>
<dbReference type="Proteomes" id="UP000007110">
    <property type="component" value="Unassembled WGS sequence"/>
</dbReference>
<protein>
    <submittedName>
        <fullName evidence="1">Uncharacterized protein</fullName>
    </submittedName>
</protein>
<dbReference type="KEGG" id="spu:100891967"/>